<feature type="domain" description="ABC transporter" evidence="8">
    <location>
        <begin position="349"/>
        <end position="570"/>
    </location>
</feature>
<dbReference type="Pfam" id="PF00005">
    <property type="entry name" value="ABC_tran"/>
    <property type="match status" value="1"/>
</dbReference>
<dbReference type="PANTHER" id="PTHR43394:SF1">
    <property type="entry name" value="ATP-BINDING CASSETTE SUB-FAMILY B MEMBER 10, MITOCHONDRIAL"/>
    <property type="match status" value="1"/>
</dbReference>
<evidence type="ECO:0000259" key="9">
    <source>
        <dbReference type="PROSITE" id="PS50929"/>
    </source>
</evidence>
<evidence type="ECO:0000313" key="11">
    <source>
        <dbReference type="Proteomes" id="UP001499851"/>
    </source>
</evidence>
<dbReference type="PANTHER" id="PTHR43394">
    <property type="entry name" value="ATP-DEPENDENT PERMEASE MDL1, MITOCHONDRIAL"/>
    <property type="match status" value="1"/>
</dbReference>
<keyword evidence="5 7" id="KW-1133">Transmembrane helix</keyword>
<feature type="transmembrane region" description="Helical" evidence="7">
    <location>
        <begin position="176"/>
        <end position="195"/>
    </location>
</feature>
<dbReference type="GO" id="GO:0005524">
    <property type="term" value="F:ATP binding"/>
    <property type="evidence" value="ECO:0007669"/>
    <property type="project" value="UniProtKB-KW"/>
</dbReference>
<feature type="transmembrane region" description="Helical" evidence="7">
    <location>
        <begin position="35"/>
        <end position="60"/>
    </location>
</feature>
<dbReference type="InterPro" id="IPR011527">
    <property type="entry name" value="ABC1_TM_dom"/>
</dbReference>
<dbReference type="InterPro" id="IPR036640">
    <property type="entry name" value="ABC1_TM_sf"/>
</dbReference>
<evidence type="ECO:0000256" key="7">
    <source>
        <dbReference type="SAM" id="Phobius"/>
    </source>
</evidence>
<feature type="transmembrane region" description="Helical" evidence="7">
    <location>
        <begin position="72"/>
        <end position="98"/>
    </location>
</feature>
<name>A0ABN2H355_9ACTN</name>
<keyword evidence="4 10" id="KW-0067">ATP-binding</keyword>
<evidence type="ECO:0000256" key="2">
    <source>
        <dbReference type="ARBA" id="ARBA00022692"/>
    </source>
</evidence>
<keyword evidence="2 7" id="KW-0812">Transmembrane</keyword>
<organism evidence="10 11">
    <name type="scientific">Glycomyces endophyticus</name>
    <dbReference type="NCBI Taxonomy" id="480996"/>
    <lineage>
        <taxon>Bacteria</taxon>
        <taxon>Bacillati</taxon>
        <taxon>Actinomycetota</taxon>
        <taxon>Actinomycetes</taxon>
        <taxon>Glycomycetales</taxon>
        <taxon>Glycomycetaceae</taxon>
        <taxon>Glycomyces</taxon>
    </lineage>
</organism>
<feature type="transmembrane region" description="Helical" evidence="7">
    <location>
        <begin position="264"/>
        <end position="283"/>
    </location>
</feature>
<dbReference type="CDD" id="cd07346">
    <property type="entry name" value="ABC_6TM_exporters"/>
    <property type="match status" value="1"/>
</dbReference>
<keyword evidence="6 7" id="KW-0472">Membrane</keyword>
<gene>
    <name evidence="10" type="ORF">GCM10009830_30400</name>
</gene>
<proteinExistence type="predicted"/>
<dbReference type="SUPFAM" id="SSF52540">
    <property type="entry name" value="P-loop containing nucleoside triphosphate hydrolases"/>
    <property type="match status" value="1"/>
</dbReference>
<evidence type="ECO:0000256" key="4">
    <source>
        <dbReference type="ARBA" id="ARBA00022840"/>
    </source>
</evidence>
<keyword evidence="3" id="KW-0547">Nucleotide-binding</keyword>
<evidence type="ECO:0000256" key="1">
    <source>
        <dbReference type="ARBA" id="ARBA00004651"/>
    </source>
</evidence>
<comment type="caution">
    <text evidence="10">The sequence shown here is derived from an EMBL/GenBank/DDBJ whole genome shotgun (WGS) entry which is preliminary data.</text>
</comment>
<dbReference type="Proteomes" id="UP001499851">
    <property type="component" value="Unassembled WGS sequence"/>
</dbReference>
<dbReference type="PROSITE" id="PS50893">
    <property type="entry name" value="ABC_TRANSPORTER_2"/>
    <property type="match status" value="1"/>
</dbReference>
<keyword evidence="11" id="KW-1185">Reference proteome</keyword>
<dbReference type="Gene3D" id="1.20.1560.10">
    <property type="entry name" value="ABC transporter type 1, transmembrane domain"/>
    <property type="match status" value="1"/>
</dbReference>
<accession>A0ABN2H355</accession>
<evidence type="ECO:0000313" key="10">
    <source>
        <dbReference type="EMBL" id="GAA1681185.1"/>
    </source>
</evidence>
<dbReference type="Gene3D" id="3.40.50.300">
    <property type="entry name" value="P-loop containing nucleotide triphosphate hydrolases"/>
    <property type="match status" value="1"/>
</dbReference>
<dbReference type="InterPro" id="IPR003439">
    <property type="entry name" value="ABC_transporter-like_ATP-bd"/>
</dbReference>
<feature type="transmembrane region" description="Helical" evidence="7">
    <location>
        <begin position="150"/>
        <end position="170"/>
    </location>
</feature>
<evidence type="ECO:0000259" key="8">
    <source>
        <dbReference type="PROSITE" id="PS50893"/>
    </source>
</evidence>
<dbReference type="InterPro" id="IPR027417">
    <property type="entry name" value="P-loop_NTPase"/>
</dbReference>
<dbReference type="InterPro" id="IPR039421">
    <property type="entry name" value="Type_1_exporter"/>
</dbReference>
<evidence type="ECO:0000256" key="3">
    <source>
        <dbReference type="ARBA" id="ARBA00022741"/>
    </source>
</evidence>
<dbReference type="SMART" id="SM00382">
    <property type="entry name" value="AAA"/>
    <property type="match status" value="1"/>
</dbReference>
<protein>
    <submittedName>
        <fullName evidence="10">ABC transporter ATP-binding protein</fullName>
    </submittedName>
</protein>
<dbReference type="Pfam" id="PF00664">
    <property type="entry name" value="ABC_membrane"/>
    <property type="match status" value="1"/>
</dbReference>
<dbReference type="RefSeq" id="WP_344487800.1">
    <property type="nucleotide sequence ID" value="NZ_BAAAQF010000010.1"/>
</dbReference>
<comment type="subcellular location">
    <subcellularLocation>
        <location evidence="1">Cell membrane</location>
        <topology evidence="1">Multi-pass membrane protein</topology>
    </subcellularLocation>
</comment>
<dbReference type="PROSITE" id="PS50929">
    <property type="entry name" value="ABC_TM1F"/>
    <property type="match status" value="1"/>
</dbReference>
<evidence type="ECO:0000256" key="5">
    <source>
        <dbReference type="ARBA" id="ARBA00022989"/>
    </source>
</evidence>
<dbReference type="SUPFAM" id="SSF90123">
    <property type="entry name" value="ABC transporter transmembrane region"/>
    <property type="match status" value="1"/>
</dbReference>
<dbReference type="InterPro" id="IPR003593">
    <property type="entry name" value="AAA+_ATPase"/>
</dbReference>
<feature type="domain" description="ABC transmembrane type-1" evidence="9">
    <location>
        <begin position="36"/>
        <end position="319"/>
    </location>
</feature>
<sequence length="581" mass="59837">MTEDAVTTAVGLPVATGRRTARELWRRSRGHRLRLAAVGVLGVVSTAVDLIGPLAIGLLIDRVQAGGAGLGTVLAITAVMAVSAVLGAIGTAVTTVLATRVYHAVLAGLREALVGRALTLPQHRVERTGTGDLVSRSSDDVTAVADAAPAVIPVLTVTVFTIVVSLGGLAALEWPFAAAFAVVLPVYALAMRWYLRTGPRVYGAERAAMSARAQQILESQRGYATVLGYGLGERRHRAVMAASWAVAVHALRARTVQSMLNARLNLGECLSLAAVLVVGFVLIDRGASTVGAATAAVLLVLRLLGPVNQLLFVVDTLQSALASLNRMVGVVTIPAAPSPPTALHADAAVSLSGVVFDYGDGPRVLDDLTLHLPAGRRVAVVGASGAGKTTLAAVIAGIHLPRTGTVARPERTAVISQEVHVFAGTVRDNLTLAAPAATDHDIHAALAATGATGLLALLPDGLDTLVGTGGHPLTDAQAQQLALSRLLLADPDLAILDEATAEAGSTHADQLDHASHAVVTGRTGLVIAHRLAQAAACDLILVMDAGRIVETGTHTELLAADGRYARLWTAWQAGQRRGADE</sequence>
<evidence type="ECO:0000256" key="6">
    <source>
        <dbReference type="ARBA" id="ARBA00023136"/>
    </source>
</evidence>
<dbReference type="EMBL" id="BAAAQF010000010">
    <property type="protein sequence ID" value="GAA1681185.1"/>
    <property type="molecule type" value="Genomic_DNA"/>
</dbReference>
<reference evidence="10 11" key="1">
    <citation type="journal article" date="2019" name="Int. J. Syst. Evol. Microbiol.">
        <title>The Global Catalogue of Microorganisms (GCM) 10K type strain sequencing project: providing services to taxonomists for standard genome sequencing and annotation.</title>
        <authorList>
            <consortium name="The Broad Institute Genomics Platform"/>
            <consortium name="The Broad Institute Genome Sequencing Center for Infectious Disease"/>
            <person name="Wu L."/>
            <person name="Ma J."/>
        </authorList>
    </citation>
    <scope>NUCLEOTIDE SEQUENCE [LARGE SCALE GENOMIC DNA]</scope>
    <source>
        <strain evidence="10 11">JCM 16001</strain>
    </source>
</reference>